<sequence length="299" mass="33765">MQRFFPALVGLVVLVAVLSSCMFVVRERDSALLFALGEVRETITEPGLYFKFPPPFENVVYLDKRLQTIETRDPERIQTAEKKNLLIDSFVKWRIADPRQYYVTFGANSNAAVERLQAQIRDALNAAVNVRTVKQVVSSDRDTIMKEIQTAVARRAKPLGVDVVDVRLRRIDFAPEISESVYRRMEAERKQEANRLRASGAADSERIRAEADRKRQEILAKAYAESQAKRGEGDATAAAIYAKSYGQDPEFYSFYKSLDAYRSAFADRSGTLVLSPDSDFFRFWDRAGGGKTAAQPAVR</sequence>
<keyword evidence="4" id="KW-1133">Transmembrane helix</keyword>
<comment type="function">
    <text evidence="6">HflC and HflK could regulate a protease.</text>
</comment>
<dbReference type="Gene3D" id="3.30.479.30">
    <property type="entry name" value="Band 7 domain"/>
    <property type="match status" value="1"/>
</dbReference>
<dbReference type="Pfam" id="PF01145">
    <property type="entry name" value="Band_7"/>
    <property type="match status" value="1"/>
</dbReference>
<dbReference type="InterPro" id="IPR036013">
    <property type="entry name" value="Band_7/SPFH_dom_sf"/>
</dbReference>
<protein>
    <recommendedName>
        <fullName evidence="6">Protein HflC</fullName>
    </recommendedName>
</protein>
<dbReference type="InterPro" id="IPR010200">
    <property type="entry name" value="HflC"/>
</dbReference>
<evidence type="ECO:0000256" key="5">
    <source>
        <dbReference type="ARBA" id="ARBA00023136"/>
    </source>
</evidence>
<dbReference type="RefSeq" id="WP_325124156.1">
    <property type="nucleotide sequence ID" value="NZ_BAAAFN010000006.1"/>
</dbReference>
<dbReference type="GO" id="GO:0008233">
    <property type="term" value="F:peptidase activity"/>
    <property type="evidence" value="ECO:0007669"/>
    <property type="project" value="UniProtKB-KW"/>
</dbReference>
<dbReference type="CDD" id="cd03405">
    <property type="entry name" value="SPFH_HflC"/>
    <property type="match status" value="1"/>
</dbReference>
<dbReference type="NCBIfam" id="TIGR01932">
    <property type="entry name" value="hflC"/>
    <property type="match status" value="1"/>
</dbReference>
<evidence type="ECO:0000256" key="4">
    <source>
        <dbReference type="ARBA" id="ARBA00022989"/>
    </source>
</evidence>
<dbReference type="PIRSF" id="PIRSF005651">
    <property type="entry name" value="HflC"/>
    <property type="match status" value="1"/>
</dbReference>
<reference evidence="8 9" key="1">
    <citation type="journal article" date="2019" name="Int. J. Syst. Evol. Microbiol.">
        <title>The Global Catalogue of Microorganisms (GCM) 10K type strain sequencing project: providing services to taxonomists for standard genome sequencing and annotation.</title>
        <authorList>
            <consortium name="The Broad Institute Genomics Platform"/>
            <consortium name="The Broad Institute Genome Sequencing Center for Infectious Disease"/>
            <person name="Wu L."/>
            <person name="Ma J."/>
        </authorList>
    </citation>
    <scope>NUCLEOTIDE SEQUENCE [LARGE SCALE GENOMIC DNA]</scope>
    <source>
        <strain evidence="8 9">JCM 16240</strain>
    </source>
</reference>
<gene>
    <name evidence="8" type="primary">hflC</name>
    <name evidence="8" type="ORF">GCM10009125_05950</name>
</gene>
<evidence type="ECO:0000259" key="7">
    <source>
        <dbReference type="SMART" id="SM00244"/>
    </source>
</evidence>
<evidence type="ECO:0000256" key="3">
    <source>
        <dbReference type="ARBA" id="ARBA00022692"/>
    </source>
</evidence>
<dbReference type="PANTHER" id="PTHR42911">
    <property type="entry name" value="MODULATOR OF FTSH PROTEASE HFLC"/>
    <property type="match status" value="1"/>
</dbReference>
<dbReference type="Proteomes" id="UP001501176">
    <property type="component" value="Unassembled WGS sequence"/>
</dbReference>
<keyword evidence="5" id="KW-0472">Membrane</keyword>
<keyword evidence="8" id="KW-0645">Protease</keyword>
<feature type="domain" description="Band 7" evidence="7">
    <location>
        <begin position="20"/>
        <end position="185"/>
    </location>
</feature>
<evidence type="ECO:0000313" key="9">
    <source>
        <dbReference type="Proteomes" id="UP001501176"/>
    </source>
</evidence>
<evidence type="ECO:0000256" key="1">
    <source>
        <dbReference type="ARBA" id="ARBA00004167"/>
    </source>
</evidence>
<accession>A0ABN0TEQ0</accession>
<comment type="subcellular location">
    <subcellularLocation>
        <location evidence="1">Membrane</location>
        <topology evidence="1">Single-pass membrane protein</topology>
    </subcellularLocation>
</comment>
<proteinExistence type="inferred from homology"/>
<dbReference type="GO" id="GO:0006508">
    <property type="term" value="P:proteolysis"/>
    <property type="evidence" value="ECO:0007669"/>
    <property type="project" value="UniProtKB-KW"/>
</dbReference>
<dbReference type="SMART" id="SM00244">
    <property type="entry name" value="PHB"/>
    <property type="match status" value="1"/>
</dbReference>
<keyword evidence="8" id="KW-0378">Hydrolase</keyword>
<keyword evidence="3" id="KW-0812">Transmembrane</keyword>
<evidence type="ECO:0000313" key="8">
    <source>
        <dbReference type="EMBL" id="GAA0219812.1"/>
    </source>
</evidence>
<dbReference type="EMBL" id="BAAAFN010000006">
    <property type="protein sequence ID" value="GAA0219812.1"/>
    <property type="molecule type" value="Genomic_DNA"/>
</dbReference>
<dbReference type="PROSITE" id="PS51257">
    <property type="entry name" value="PROKAR_LIPOPROTEIN"/>
    <property type="match status" value="1"/>
</dbReference>
<organism evidence="8 9">
    <name type="scientific">Castellaniella daejeonensis</name>
    <dbReference type="NCBI Taxonomy" id="659013"/>
    <lineage>
        <taxon>Bacteria</taxon>
        <taxon>Pseudomonadati</taxon>
        <taxon>Pseudomonadota</taxon>
        <taxon>Betaproteobacteria</taxon>
        <taxon>Burkholderiales</taxon>
        <taxon>Alcaligenaceae</taxon>
        <taxon>Castellaniella</taxon>
    </lineage>
</organism>
<dbReference type="PANTHER" id="PTHR42911:SF1">
    <property type="entry name" value="MODULATOR OF FTSH PROTEASE HFLC"/>
    <property type="match status" value="1"/>
</dbReference>
<dbReference type="InterPro" id="IPR001107">
    <property type="entry name" value="Band_7"/>
</dbReference>
<keyword evidence="9" id="KW-1185">Reference proteome</keyword>
<name>A0ABN0TEQ0_9BURK</name>
<evidence type="ECO:0000256" key="6">
    <source>
        <dbReference type="PIRNR" id="PIRNR005651"/>
    </source>
</evidence>
<evidence type="ECO:0000256" key="2">
    <source>
        <dbReference type="ARBA" id="ARBA00007862"/>
    </source>
</evidence>
<dbReference type="SUPFAM" id="SSF117892">
    <property type="entry name" value="Band 7/SPFH domain"/>
    <property type="match status" value="1"/>
</dbReference>
<comment type="similarity">
    <text evidence="2 6">Belongs to the band 7/mec-2 family. HflC subfamily.</text>
</comment>
<comment type="caution">
    <text evidence="8">The sequence shown here is derived from an EMBL/GenBank/DDBJ whole genome shotgun (WGS) entry which is preliminary data.</text>
</comment>